<dbReference type="Proteomes" id="UP000287447">
    <property type="component" value="Unassembled WGS sequence"/>
</dbReference>
<proteinExistence type="predicted"/>
<dbReference type="InterPro" id="IPR012349">
    <property type="entry name" value="Split_barrel_FMN-bd"/>
</dbReference>
<gene>
    <name evidence="1" type="ORF">EOI86_14305</name>
</gene>
<dbReference type="EMBL" id="SADE01000002">
    <property type="protein sequence ID" value="RVU36377.1"/>
    <property type="molecule type" value="Genomic_DNA"/>
</dbReference>
<dbReference type="OrthoDB" id="116031at2"/>
<reference evidence="2" key="1">
    <citation type="submission" date="2019-01" db="EMBL/GenBank/DDBJ databases">
        <title>Gri0909 isolated from a small marine red alga.</title>
        <authorList>
            <person name="Kim J."/>
            <person name="Jeong S.E."/>
            <person name="Jeon C.O."/>
        </authorList>
    </citation>
    <scope>NUCLEOTIDE SEQUENCE [LARGE SCALE GENOMIC DNA]</scope>
    <source>
        <strain evidence="2">Gri0909</strain>
    </source>
</reference>
<dbReference type="InterPro" id="IPR024747">
    <property type="entry name" value="Pyridox_Oxase-rel"/>
</dbReference>
<dbReference type="AlphaFoldDB" id="A0A437QPJ2"/>
<dbReference type="Pfam" id="PF12900">
    <property type="entry name" value="Pyridox_ox_2"/>
    <property type="match status" value="1"/>
</dbReference>
<dbReference type="PANTHER" id="PTHR34071:SF2">
    <property type="entry name" value="FLAVIN-NUCLEOTIDE-BINDING PROTEIN"/>
    <property type="match status" value="1"/>
</dbReference>
<dbReference type="SUPFAM" id="SSF50475">
    <property type="entry name" value="FMN-binding split barrel"/>
    <property type="match status" value="1"/>
</dbReference>
<keyword evidence="2" id="KW-1185">Reference proteome</keyword>
<accession>A0A437QPJ2</accession>
<comment type="caution">
    <text evidence="1">The sequence shown here is derived from an EMBL/GenBank/DDBJ whole genome shotgun (WGS) entry which is preliminary data.</text>
</comment>
<dbReference type="PANTHER" id="PTHR34071">
    <property type="entry name" value="5-NITROIMIDAZOLE ANTIBIOTICS RESISTANCE PROTEIN, NIMA-FAMILY-RELATED PROTEIN-RELATED"/>
    <property type="match status" value="1"/>
</dbReference>
<organism evidence="1 2">
    <name type="scientific">Hwanghaeella grinnelliae</name>
    <dbReference type="NCBI Taxonomy" id="2500179"/>
    <lineage>
        <taxon>Bacteria</taxon>
        <taxon>Pseudomonadati</taxon>
        <taxon>Pseudomonadota</taxon>
        <taxon>Alphaproteobacteria</taxon>
        <taxon>Rhodospirillales</taxon>
        <taxon>Rhodospirillaceae</taxon>
        <taxon>Hwanghaeella</taxon>
    </lineage>
</organism>
<evidence type="ECO:0000313" key="2">
    <source>
        <dbReference type="Proteomes" id="UP000287447"/>
    </source>
</evidence>
<name>A0A437QPJ2_9PROT</name>
<dbReference type="Gene3D" id="2.30.110.10">
    <property type="entry name" value="Electron Transport, Fmn-binding Protein, Chain A"/>
    <property type="match status" value="1"/>
</dbReference>
<sequence>MTDTTFPITGRNKVKRAPLRGAYDKASVYAVLDECRICHVGYVVDGQPYVTPTLFWRDGNTLYWHGSSASRMLRTVKTGVNVCVTASLFDGWVMARSGFHHSANYRSVMAYGTARALATEAEKDAALKVMMDGLFPGRWEEIRPSTTQELKATTVVSMDIEQASAKIRCGGPIDDDADYDLPVWAGVLPVRQVQGAPVPDPKMTDGIEFPENLSAYLAE</sequence>
<evidence type="ECO:0000313" key="1">
    <source>
        <dbReference type="EMBL" id="RVU36377.1"/>
    </source>
</evidence>
<dbReference type="RefSeq" id="WP_127765853.1">
    <property type="nucleotide sequence ID" value="NZ_SADE01000002.1"/>
</dbReference>
<protein>
    <submittedName>
        <fullName evidence="1">Pyridoxamine 5'-phosphate oxidase family protein</fullName>
    </submittedName>
</protein>